<dbReference type="GeneID" id="302996998"/>
<sequence>MKAKIYFLAMAFVALLMVGCSDDDGIQLTQDEIIGDINTGKQVGIKGNSLVIYTTQGACVNVQGAKGKISAQSSDEKVVTVTCIHETGQYGKNERISLSAIAVGKAIVTVTDEDGNEAKLAVEVKDVETLWETTQVFSGYQKYCKVEGVSKEDSLVIASDAIASKPYEAVKFKSRGDVFTVSRIQFLAGGKVLVDGYYTTTYNEDHSILYFEVGDGKGGTLENFYLKRKEGSHFFWDLTDKYKEAYPQVTKVELVWAAAQLF</sequence>
<proteinExistence type="predicted"/>
<feature type="signal peptide" evidence="1">
    <location>
        <begin position="1"/>
        <end position="22"/>
    </location>
</feature>
<dbReference type="EMBL" id="SGVY01000113">
    <property type="protein sequence ID" value="TFH68112.1"/>
    <property type="molecule type" value="Genomic_DNA"/>
</dbReference>
<name>A0A4Y8UIH6_9BACT</name>
<evidence type="ECO:0000313" key="3">
    <source>
        <dbReference type="Proteomes" id="UP000297872"/>
    </source>
</evidence>
<dbReference type="RefSeq" id="WP_134844745.1">
    <property type="nucleotide sequence ID" value="NZ_SGVY01000113.1"/>
</dbReference>
<feature type="chain" id="PRO_5021353902" description="BIG2 domain-containing protein" evidence="1">
    <location>
        <begin position="23"/>
        <end position="262"/>
    </location>
</feature>
<reference evidence="2 3" key="1">
    <citation type="submission" date="2019-02" db="EMBL/GenBank/DDBJ databases">
        <title>Draft Genome Sequence of the Prevotella sp. BCRC 81118, Isolated from Human Feces.</title>
        <authorList>
            <person name="Huang C.-H."/>
        </authorList>
    </citation>
    <scope>NUCLEOTIDE SEQUENCE [LARGE SCALE GENOMIC DNA]</scope>
    <source>
        <strain evidence="2 3">BCRC 81118</strain>
    </source>
</reference>
<keyword evidence="3" id="KW-1185">Reference proteome</keyword>
<dbReference type="OrthoDB" id="1075155at2"/>
<protein>
    <recommendedName>
        <fullName evidence="4">BIG2 domain-containing protein</fullName>
    </recommendedName>
</protein>
<dbReference type="PROSITE" id="PS51257">
    <property type="entry name" value="PROKAR_LIPOPROTEIN"/>
    <property type="match status" value="1"/>
</dbReference>
<gene>
    <name evidence="2" type="ORF">EXN75_17270</name>
</gene>
<evidence type="ECO:0000256" key="1">
    <source>
        <dbReference type="SAM" id="SignalP"/>
    </source>
</evidence>
<dbReference type="AlphaFoldDB" id="A0A4Y8UIH6"/>
<evidence type="ECO:0008006" key="4">
    <source>
        <dbReference type="Google" id="ProtNLM"/>
    </source>
</evidence>
<comment type="caution">
    <text evidence="2">The sequence shown here is derived from an EMBL/GenBank/DDBJ whole genome shotgun (WGS) entry which is preliminary data.</text>
</comment>
<keyword evidence="1" id="KW-0732">Signal</keyword>
<dbReference type="Proteomes" id="UP000297872">
    <property type="component" value="Unassembled WGS sequence"/>
</dbReference>
<dbReference type="Gene3D" id="2.60.40.1080">
    <property type="match status" value="1"/>
</dbReference>
<evidence type="ECO:0000313" key="2">
    <source>
        <dbReference type="EMBL" id="TFH68112.1"/>
    </source>
</evidence>
<organism evidence="2 3">
    <name type="scientific">Segatella hominis</name>
    <dbReference type="NCBI Taxonomy" id="2518605"/>
    <lineage>
        <taxon>Bacteria</taxon>
        <taxon>Pseudomonadati</taxon>
        <taxon>Bacteroidota</taxon>
        <taxon>Bacteroidia</taxon>
        <taxon>Bacteroidales</taxon>
        <taxon>Prevotellaceae</taxon>
        <taxon>Segatella</taxon>
    </lineage>
</organism>
<accession>A0A4Y8UIH6</accession>